<sequence length="127" mass="14260">MHFQLEVAPFKLNIQTTIPLVIDNLTKLYPPQLLTSVDDNSLADYDVSIDYSGLVRKYIKPQCSFKFDQFEPFLGLPIGHAYANLEWGMNYVIASNIFNYLIIHSGIVAKNNKAVLFPAPLTAAKVP</sequence>
<dbReference type="RefSeq" id="WP_272181305.1">
    <property type="nucleotide sequence ID" value="NZ_JAQOMS010000002.1"/>
</dbReference>
<reference evidence="1 2" key="1">
    <citation type="submission" date="2023-01" db="EMBL/GenBank/DDBJ databases">
        <title>Psychrosphaera sp. nov., isolated from marine algae.</title>
        <authorList>
            <person name="Bayburt H."/>
            <person name="Choi B.J."/>
            <person name="Kim J.M."/>
            <person name="Choi D.G."/>
            <person name="Jeon C.O."/>
        </authorList>
    </citation>
    <scope>NUCLEOTIDE SEQUENCE [LARGE SCALE GENOMIC DNA]</scope>
    <source>
        <strain evidence="1 2">G1-22</strain>
    </source>
</reference>
<name>A0ABT5FEM9_9GAMM</name>
<evidence type="ECO:0000313" key="1">
    <source>
        <dbReference type="EMBL" id="MDC2889998.1"/>
    </source>
</evidence>
<comment type="caution">
    <text evidence="1">The sequence shown here is derived from an EMBL/GenBank/DDBJ whole genome shotgun (WGS) entry which is preliminary data.</text>
</comment>
<dbReference type="EMBL" id="JAQOMS010000002">
    <property type="protein sequence ID" value="MDC2889998.1"/>
    <property type="molecule type" value="Genomic_DNA"/>
</dbReference>
<proteinExistence type="predicted"/>
<dbReference type="Proteomes" id="UP001528411">
    <property type="component" value="Unassembled WGS sequence"/>
</dbReference>
<organism evidence="1 2">
    <name type="scientific">Psychrosphaera algicola</name>
    <dbReference type="NCBI Taxonomy" id="3023714"/>
    <lineage>
        <taxon>Bacteria</taxon>
        <taxon>Pseudomonadati</taxon>
        <taxon>Pseudomonadota</taxon>
        <taxon>Gammaproteobacteria</taxon>
        <taxon>Alteromonadales</taxon>
        <taxon>Pseudoalteromonadaceae</taxon>
        <taxon>Psychrosphaera</taxon>
    </lineage>
</organism>
<accession>A0ABT5FEM9</accession>
<gene>
    <name evidence="1" type="ORF">PN838_16045</name>
</gene>
<protein>
    <submittedName>
        <fullName evidence="1">Uncharacterized protein</fullName>
    </submittedName>
</protein>
<keyword evidence="2" id="KW-1185">Reference proteome</keyword>
<evidence type="ECO:0000313" key="2">
    <source>
        <dbReference type="Proteomes" id="UP001528411"/>
    </source>
</evidence>